<keyword evidence="2" id="KW-1185">Reference proteome</keyword>
<dbReference type="EMBL" id="JACXVP010000003">
    <property type="protein sequence ID" value="KAG5618959.1"/>
    <property type="molecule type" value="Genomic_DNA"/>
</dbReference>
<comment type="caution">
    <text evidence="1">The sequence shown here is derived from an EMBL/GenBank/DDBJ whole genome shotgun (WGS) entry which is preliminary data.</text>
</comment>
<sequence>MEKLFCSSINLVRNEGCTDYDSDDIHWPVLIYLAHDLLEIALIPLAINQVECQIKEKNANTKFILASHDEASMTLVYKELVSTKSEDDQDDQGQISNYVIMQGHCCLPIKG</sequence>
<reference evidence="1 2" key="1">
    <citation type="submission" date="2020-09" db="EMBL/GenBank/DDBJ databases">
        <title>De no assembly of potato wild relative species, Solanum commersonii.</title>
        <authorList>
            <person name="Cho K."/>
        </authorList>
    </citation>
    <scope>NUCLEOTIDE SEQUENCE [LARGE SCALE GENOMIC DNA]</scope>
    <source>
        <strain evidence="1">LZ3.2</strain>
        <tissue evidence="1">Leaf</tissue>
    </source>
</reference>
<gene>
    <name evidence="1" type="ORF">H5410_018783</name>
</gene>
<evidence type="ECO:0000313" key="1">
    <source>
        <dbReference type="EMBL" id="KAG5618959.1"/>
    </source>
</evidence>
<proteinExistence type="predicted"/>
<dbReference type="Proteomes" id="UP000824120">
    <property type="component" value="Chromosome 3"/>
</dbReference>
<protein>
    <submittedName>
        <fullName evidence="1">Uncharacterized protein</fullName>
    </submittedName>
</protein>
<dbReference type="AlphaFoldDB" id="A0A9J6A4E2"/>
<name>A0A9J6A4E2_SOLCO</name>
<accession>A0A9J6A4E2</accession>
<evidence type="ECO:0000313" key="2">
    <source>
        <dbReference type="Proteomes" id="UP000824120"/>
    </source>
</evidence>
<organism evidence="1 2">
    <name type="scientific">Solanum commersonii</name>
    <name type="common">Commerson's wild potato</name>
    <name type="synonym">Commerson's nightshade</name>
    <dbReference type="NCBI Taxonomy" id="4109"/>
    <lineage>
        <taxon>Eukaryota</taxon>
        <taxon>Viridiplantae</taxon>
        <taxon>Streptophyta</taxon>
        <taxon>Embryophyta</taxon>
        <taxon>Tracheophyta</taxon>
        <taxon>Spermatophyta</taxon>
        <taxon>Magnoliopsida</taxon>
        <taxon>eudicotyledons</taxon>
        <taxon>Gunneridae</taxon>
        <taxon>Pentapetalae</taxon>
        <taxon>asterids</taxon>
        <taxon>lamiids</taxon>
        <taxon>Solanales</taxon>
        <taxon>Solanaceae</taxon>
        <taxon>Solanoideae</taxon>
        <taxon>Solaneae</taxon>
        <taxon>Solanum</taxon>
    </lineage>
</organism>